<comment type="caution">
    <text evidence="5">The sequence shown here is derived from an EMBL/GenBank/DDBJ whole genome shotgun (WGS) entry which is preliminary data.</text>
</comment>
<dbReference type="PATRIC" id="fig|883161.3.peg.1978"/>
<keyword evidence="3" id="KW-0804">Transcription</keyword>
<organism evidence="5 6">
    <name type="scientific">Propionimicrobium lymphophilum ACS-093-V-SCH5</name>
    <dbReference type="NCBI Taxonomy" id="883161"/>
    <lineage>
        <taxon>Bacteria</taxon>
        <taxon>Bacillati</taxon>
        <taxon>Actinomycetota</taxon>
        <taxon>Actinomycetes</taxon>
        <taxon>Propionibacteriales</taxon>
        <taxon>Propionibacteriaceae</taxon>
        <taxon>Propionimicrobium</taxon>
    </lineage>
</organism>
<dbReference type="STRING" id="883161.HMPREF9306_01990"/>
<dbReference type="OrthoDB" id="189006at2"/>
<reference evidence="5 6" key="1">
    <citation type="submission" date="2013-04" db="EMBL/GenBank/DDBJ databases">
        <title>The Genome Sequence of Propionimicrobium lymphophilum ACS-093-V-SCH5.</title>
        <authorList>
            <consortium name="The Broad Institute Genomics Platform"/>
            <person name="Earl A."/>
            <person name="Ward D."/>
            <person name="Feldgarden M."/>
            <person name="Gevers D."/>
            <person name="Saerens B."/>
            <person name="Vaneechoutte M."/>
            <person name="Walker B."/>
            <person name="Young S."/>
            <person name="Zeng Q."/>
            <person name="Gargeya S."/>
            <person name="Fitzgerald M."/>
            <person name="Haas B."/>
            <person name="Abouelleil A."/>
            <person name="Allen A.W."/>
            <person name="Alvarado L."/>
            <person name="Arachchi H.M."/>
            <person name="Berlin A.M."/>
            <person name="Chapman S.B."/>
            <person name="Gainer-Dewar J."/>
            <person name="Goldberg J."/>
            <person name="Griggs A."/>
            <person name="Gujja S."/>
            <person name="Hansen M."/>
            <person name="Howarth C."/>
            <person name="Imamovic A."/>
            <person name="Ireland A."/>
            <person name="Larimer J."/>
            <person name="McCowan C."/>
            <person name="Murphy C."/>
            <person name="Pearson M."/>
            <person name="Poon T.W."/>
            <person name="Priest M."/>
            <person name="Roberts A."/>
            <person name="Saif S."/>
            <person name="Shea T."/>
            <person name="Sisk P."/>
            <person name="Sykes S."/>
            <person name="Wortman J."/>
            <person name="Nusbaum C."/>
            <person name="Birren B."/>
        </authorList>
    </citation>
    <scope>NUCLEOTIDE SEQUENCE [LARGE SCALE GENOMIC DNA]</scope>
    <source>
        <strain evidence="5 6">ACS-093-V-SCH5</strain>
    </source>
</reference>
<dbReference type="Gene3D" id="1.10.260.40">
    <property type="entry name" value="lambda repressor-like DNA-binding domains"/>
    <property type="match status" value="1"/>
</dbReference>
<protein>
    <recommendedName>
        <fullName evidence="4">HTH lacI-type domain-containing protein</fullName>
    </recommendedName>
</protein>
<dbReference type="InterPro" id="IPR000843">
    <property type="entry name" value="HTH_LacI"/>
</dbReference>
<dbReference type="CDD" id="cd01392">
    <property type="entry name" value="HTH_LacI"/>
    <property type="match status" value="1"/>
</dbReference>
<name>S2WXC2_9ACTN</name>
<dbReference type="PROSITE" id="PS50932">
    <property type="entry name" value="HTH_LACI_2"/>
    <property type="match status" value="1"/>
</dbReference>
<evidence type="ECO:0000313" key="6">
    <source>
        <dbReference type="Proteomes" id="UP000014417"/>
    </source>
</evidence>
<dbReference type="Gene3D" id="3.40.50.2300">
    <property type="match status" value="2"/>
</dbReference>
<keyword evidence="1" id="KW-0805">Transcription regulation</keyword>
<dbReference type="InterPro" id="IPR046335">
    <property type="entry name" value="LacI/GalR-like_sensor"/>
</dbReference>
<evidence type="ECO:0000313" key="5">
    <source>
        <dbReference type="EMBL" id="EPD32419.1"/>
    </source>
</evidence>
<dbReference type="Proteomes" id="UP000014417">
    <property type="component" value="Unassembled WGS sequence"/>
</dbReference>
<dbReference type="Pfam" id="PF00356">
    <property type="entry name" value="LacI"/>
    <property type="match status" value="1"/>
</dbReference>
<dbReference type="SUPFAM" id="SSF47413">
    <property type="entry name" value="lambda repressor-like DNA-binding domains"/>
    <property type="match status" value="1"/>
</dbReference>
<dbReference type="PRINTS" id="PR00036">
    <property type="entry name" value="HTHLACI"/>
</dbReference>
<dbReference type="AlphaFoldDB" id="S2WXC2"/>
<evidence type="ECO:0000259" key="4">
    <source>
        <dbReference type="PROSITE" id="PS50932"/>
    </source>
</evidence>
<evidence type="ECO:0000256" key="2">
    <source>
        <dbReference type="ARBA" id="ARBA00023125"/>
    </source>
</evidence>
<dbReference type="SUPFAM" id="SSF53822">
    <property type="entry name" value="Periplasmic binding protein-like I"/>
    <property type="match status" value="1"/>
</dbReference>
<dbReference type="PANTHER" id="PTHR30146:SF109">
    <property type="entry name" value="HTH-TYPE TRANSCRIPTIONAL REGULATOR GALS"/>
    <property type="match status" value="1"/>
</dbReference>
<dbReference type="InterPro" id="IPR028082">
    <property type="entry name" value="Peripla_BP_I"/>
</dbReference>
<dbReference type="CDD" id="cd06267">
    <property type="entry name" value="PBP1_LacI_sugar_binding-like"/>
    <property type="match status" value="1"/>
</dbReference>
<dbReference type="SMART" id="SM00354">
    <property type="entry name" value="HTH_LACI"/>
    <property type="match status" value="1"/>
</dbReference>
<dbReference type="GO" id="GO:0000976">
    <property type="term" value="F:transcription cis-regulatory region binding"/>
    <property type="evidence" value="ECO:0007669"/>
    <property type="project" value="TreeGrafter"/>
</dbReference>
<dbReference type="PROSITE" id="PS00356">
    <property type="entry name" value="HTH_LACI_1"/>
    <property type="match status" value="1"/>
</dbReference>
<accession>S2WXC2</accession>
<dbReference type="GO" id="GO:0003700">
    <property type="term" value="F:DNA-binding transcription factor activity"/>
    <property type="evidence" value="ECO:0007669"/>
    <property type="project" value="TreeGrafter"/>
</dbReference>
<dbReference type="Pfam" id="PF13377">
    <property type="entry name" value="Peripla_BP_3"/>
    <property type="match status" value="1"/>
</dbReference>
<sequence>MVANRPTIKDVAKQAGVGVVTVSRALNDKEGVSDQTRERIKAVADEMGYRANRYARFLKLANNKNIALMIKGIDNPFFQQMLDTMETATRSRDYLLSIVKVPHWSDEIEEAAKLVNEDVVSGIIFLGGNFTHETNLFKKLNVPFVLSTMSMVEDVPEDVYSSVAVDDFAEAKKAVGRLIELGHRKIALVGGDSLDTSVARLRTEGYNAALAEAGIKHDPKLVPHSDIGRKSPYSYQYGFDVTNKLLDEHGDVTAIFAIADVIAIGALKAAQGRGMSVPEELSIVGFDGIPVTDFITPSLSTIVQPAKQIAQLSCELLFDSMEGKPTRHELVSAQFKEGGSIAPPRGQR</sequence>
<evidence type="ECO:0000256" key="1">
    <source>
        <dbReference type="ARBA" id="ARBA00023015"/>
    </source>
</evidence>
<keyword evidence="2" id="KW-0238">DNA-binding</keyword>
<keyword evidence="6" id="KW-1185">Reference proteome</keyword>
<evidence type="ECO:0000256" key="3">
    <source>
        <dbReference type="ARBA" id="ARBA00023163"/>
    </source>
</evidence>
<gene>
    <name evidence="5" type="ORF">HMPREF9306_01990</name>
</gene>
<dbReference type="EMBL" id="AGZR01000009">
    <property type="protein sequence ID" value="EPD32419.1"/>
    <property type="molecule type" value="Genomic_DNA"/>
</dbReference>
<dbReference type="RefSeq" id="WP_016456794.1">
    <property type="nucleotide sequence ID" value="NZ_KE150269.1"/>
</dbReference>
<dbReference type="HOGENOM" id="CLU_037628_6_0_11"/>
<dbReference type="PANTHER" id="PTHR30146">
    <property type="entry name" value="LACI-RELATED TRANSCRIPTIONAL REPRESSOR"/>
    <property type="match status" value="1"/>
</dbReference>
<dbReference type="InterPro" id="IPR010982">
    <property type="entry name" value="Lambda_DNA-bd_dom_sf"/>
</dbReference>
<proteinExistence type="predicted"/>
<feature type="domain" description="HTH lacI-type" evidence="4">
    <location>
        <begin position="6"/>
        <end position="60"/>
    </location>
</feature>